<dbReference type="RefSeq" id="WP_252855808.1">
    <property type="nucleotide sequence ID" value="NZ_JAMXLR010000092.1"/>
</dbReference>
<reference evidence="3" key="1">
    <citation type="submission" date="2022-06" db="EMBL/GenBank/DDBJ databases">
        <title>Aeoliella straminimaris, a novel planctomycete from sediments.</title>
        <authorList>
            <person name="Vitorino I.R."/>
            <person name="Lage O.M."/>
        </authorList>
    </citation>
    <scope>NUCLEOTIDE SEQUENCE</scope>
    <source>
        <strain evidence="3">ICT_H6.2</strain>
    </source>
</reference>
<keyword evidence="2" id="KW-0732">Signal</keyword>
<evidence type="ECO:0000256" key="2">
    <source>
        <dbReference type="SAM" id="SignalP"/>
    </source>
</evidence>
<proteinExistence type="predicted"/>
<keyword evidence="1" id="KW-0472">Membrane</keyword>
<accession>A0A9X2JK65</accession>
<evidence type="ECO:0000313" key="4">
    <source>
        <dbReference type="Proteomes" id="UP001155241"/>
    </source>
</evidence>
<keyword evidence="4" id="KW-1185">Reference proteome</keyword>
<dbReference type="AlphaFoldDB" id="A0A9X2JK65"/>
<gene>
    <name evidence="3" type="ORF">NG895_27660</name>
</gene>
<dbReference type="EMBL" id="JAMXLR010000092">
    <property type="protein sequence ID" value="MCO6047698.1"/>
    <property type="molecule type" value="Genomic_DNA"/>
</dbReference>
<name>A0A9X2JK65_9BACT</name>
<protein>
    <recommendedName>
        <fullName evidence="5">Integral membrane protein</fullName>
    </recommendedName>
</protein>
<evidence type="ECO:0000256" key="1">
    <source>
        <dbReference type="SAM" id="Phobius"/>
    </source>
</evidence>
<feature type="transmembrane region" description="Helical" evidence="1">
    <location>
        <begin position="130"/>
        <end position="149"/>
    </location>
</feature>
<comment type="caution">
    <text evidence="3">The sequence shown here is derived from an EMBL/GenBank/DDBJ whole genome shotgun (WGS) entry which is preliminary data.</text>
</comment>
<organism evidence="3 4">
    <name type="scientific">Aeoliella straminimaris</name>
    <dbReference type="NCBI Taxonomy" id="2954799"/>
    <lineage>
        <taxon>Bacteria</taxon>
        <taxon>Pseudomonadati</taxon>
        <taxon>Planctomycetota</taxon>
        <taxon>Planctomycetia</taxon>
        <taxon>Pirellulales</taxon>
        <taxon>Lacipirellulaceae</taxon>
        <taxon>Aeoliella</taxon>
    </lineage>
</organism>
<feature type="chain" id="PRO_5040791922" description="Integral membrane protein" evidence="2">
    <location>
        <begin position="29"/>
        <end position="161"/>
    </location>
</feature>
<feature type="transmembrane region" description="Helical" evidence="1">
    <location>
        <begin position="73"/>
        <end position="91"/>
    </location>
</feature>
<evidence type="ECO:0008006" key="5">
    <source>
        <dbReference type="Google" id="ProtNLM"/>
    </source>
</evidence>
<feature type="transmembrane region" description="Helical" evidence="1">
    <location>
        <begin position="103"/>
        <end position="124"/>
    </location>
</feature>
<keyword evidence="1" id="KW-0812">Transmembrane</keyword>
<keyword evidence="1" id="KW-1133">Transmembrane helix</keyword>
<evidence type="ECO:0000313" key="3">
    <source>
        <dbReference type="EMBL" id="MCO6047698.1"/>
    </source>
</evidence>
<feature type="signal peptide" evidence="2">
    <location>
        <begin position="1"/>
        <end position="28"/>
    </location>
</feature>
<sequence>MRAANKNQVVLCAIAAVLLLCSLPTTWATINNAQLNFNGGPFGDGGFQMTMPTPAMSIDVTGLNGYVTLGVKIPIWLLAVAGAGALALAALNAAQVTKVPPVALLVALGVVGLFFAVGLVAMLGGDATLGIGYVLAFAGLGLGAWQVIAQMGGASATASGQ</sequence>
<dbReference type="Proteomes" id="UP001155241">
    <property type="component" value="Unassembled WGS sequence"/>
</dbReference>